<sequence>MNRCTGKSCVGHIRFLELFLCQLQNKYQHDCSKSITVHKLISYSAVKKYRLNMKIRNIY</sequence>
<accession>A0AAW1CQX2</accession>
<name>A0AAW1CQX2_9HEMI</name>
<gene>
    <name evidence="1" type="ORF">O3M35_002075</name>
</gene>
<reference evidence="1 2" key="1">
    <citation type="submission" date="2022-12" db="EMBL/GenBank/DDBJ databases">
        <title>Chromosome-level genome assembly of true bugs.</title>
        <authorList>
            <person name="Ma L."/>
            <person name="Li H."/>
        </authorList>
    </citation>
    <scope>NUCLEOTIDE SEQUENCE [LARGE SCALE GENOMIC DNA]</scope>
    <source>
        <strain evidence="1">Lab_2022b</strain>
    </source>
</reference>
<dbReference type="AlphaFoldDB" id="A0AAW1CQX2"/>
<keyword evidence="2" id="KW-1185">Reference proteome</keyword>
<protein>
    <submittedName>
        <fullName evidence="1">Uncharacterized protein</fullName>
    </submittedName>
</protein>
<evidence type="ECO:0000313" key="1">
    <source>
        <dbReference type="EMBL" id="KAK9500911.1"/>
    </source>
</evidence>
<dbReference type="Proteomes" id="UP001461498">
    <property type="component" value="Unassembled WGS sequence"/>
</dbReference>
<comment type="caution">
    <text evidence="1">The sequence shown here is derived from an EMBL/GenBank/DDBJ whole genome shotgun (WGS) entry which is preliminary data.</text>
</comment>
<evidence type="ECO:0000313" key="2">
    <source>
        <dbReference type="Proteomes" id="UP001461498"/>
    </source>
</evidence>
<organism evidence="1 2">
    <name type="scientific">Rhynocoris fuscipes</name>
    <dbReference type="NCBI Taxonomy" id="488301"/>
    <lineage>
        <taxon>Eukaryota</taxon>
        <taxon>Metazoa</taxon>
        <taxon>Ecdysozoa</taxon>
        <taxon>Arthropoda</taxon>
        <taxon>Hexapoda</taxon>
        <taxon>Insecta</taxon>
        <taxon>Pterygota</taxon>
        <taxon>Neoptera</taxon>
        <taxon>Paraneoptera</taxon>
        <taxon>Hemiptera</taxon>
        <taxon>Heteroptera</taxon>
        <taxon>Panheteroptera</taxon>
        <taxon>Cimicomorpha</taxon>
        <taxon>Reduviidae</taxon>
        <taxon>Harpactorinae</taxon>
        <taxon>Harpactorini</taxon>
        <taxon>Rhynocoris</taxon>
    </lineage>
</organism>
<proteinExistence type="predicted"/>
<dbReference type="EMBL" id="JAPXFL010000010">
    <property type="protein sequence ID" value="KAK9500911.1"/>
    <property type="molecule type" value="Genomic_DNA"/>
</dbReference>